<dbReference type="PANTHER" id="PTHR44688">
    <property type="entry name" value="DNA-BINDING TRANSCRIPTIONAL ACTIVATOR DEVR_DOSR"/>
    <property type="match status" value="1"/>
</dbReference>
<dbReference type="AlphaFoldDB" id="A0A6F8SNR9"/>
<dbReference type="PROSITE" id="PS00622">
    <property type="entry name" value="HTH_LUXR_1"/>
    <property type="match status" value="1"/>
</dbReference>
<keyword evidence="6" id="KW-1185">Reference proteome</keyword>
<keyword evidence="1" id="KW-0805">Transcription regulation</keyword>
<evidence type="ECO:0000256" key="3">
    <source>
        <dbReference type="ARBA" id="ARBA00023163"/>
    </source>
</evidence>
<dbReference type="KEGG" id="ahat:ADCFC_23410"/>
<proteinExistence type="predicted"/>
<reference evidence="6" key="2">
    <citation type="submission" date="2020-03" db="EMBL/GenBank/DDBJ databases">
        <title>Complete Genome Sequence of Adlercreutzia sp. strain 8CFCBH1 Producing Equol, Isolated from Healthy Japanese Feces.</title>
        <authorList>
            <person name="Ogata Y."/>
            <person name="Sakamoto M."/>
            <person name="Ohkuma M."/>
            <person name="Hattori M."/>
            <person name="Suda W."/>
        </authorList>
    </citation>
    <scope>NUCLEOTIDE SEQUENCE [LARGE SCALE GENOMIC DNA]</scope>
    <source>
        <strain evidence="6">8CFCBH1</strain>
    </source>
</reference>
<dbReference type="RefSeq" id="WP_330037496.1">
    <property type="nucleotide sequence ID" value="NZ_AP022829.1"/>
</dbReference>
<evidence type="ECO:0000313" key="5">
    <source>
        <dbReference type="EMBL" id="BCA89722.1"/>
    </source>
</evidence>
<dbReference type="GO" id="GO:0006355">
    <property type="term" value="P:regulation of DNA-templated transcription"/>
    <property type="evidence" value="ECO:0007669"/>
    <property type="project" value="InterPro"/>
</dbReference>
<accession>A0A6F8SNR9</accession>
<dbReference type="PRINTS" id="PR00038">
    <property type="entry name" value="HTHLUXR"/>
</dbReference>
<dbReference type="PANTHER" id="PTHR44688:SF16">
    <property type="entry name" value="DNA-BINDING TRANSCRIPTIONAL ACTIVATOR DEVR_DOSR"/>
    <property type="match status" value="1"/>
</dbReference>
<dbReference type="InterPro" id="IPR016032">
    <property type="entry name" value="Sig_transdc_resp-reg_C-effctor"/>
</dbReference>
<dbReference type="Gene3D" id="1.10.10.10">
    <property type="entry name" value="Winged helix-like DNA-binding domain superfamily/Winged helix DNA-binding domain"/>
    <property type="match status" value="1"/>
</dbReference>
<gene>
    <name evidence="5" type="ORF">ADCFC_22190</name>
</gene>
<keyword evidence="3" id="KW-0804">Transcription</keyword>
<dbReference type="CDD" id="cd06170">
    <property type="entry name" value="LuxR_C_like"/>
    <property type="match status" value="1"/>
</dbReference>
<dbReference type="EMBL" id="AP022829">
    <property type="protein sequence ID" value="BCA89722.1"/>
    <property type="molecule type" value="Genomic_DNA"/>
</dbReference>
<dbReference type="SUPFAM" id="SSF46894">
    <property type="entry name" value="C-terminal effector domain of the bipartite response regulators"/>
    <property type="match status" value="1"/>
</dbReference>
<dbReference type="PROSITE" id="PS50043">
    <property type="entry name" value="HTH_LUXR_2"/>
    <property type="match status" value="1"/>
</dbReference>
<feature type="domain" description="HTH luxR-type" evidence="4">
    <location>
        <begin position="1"/>
        <end position="56"/>
    </location>
</feature>
<dbReference type="SMART" id="SM00421">
    <property type="entry name" value="HTH_LUXR"/>
    <property type="match status" value="1"/>
</dbReference>
<dbReference type="Pfam" id="PF00196">
    <property type="entry name" value="GerE"/>
    <property type="match status" value="1"/>
</dbReference>
<dbReference type="Proteomes" id="UP000501727">
    <property type="component" value="Chromosome"/>
</dbReference>
<evidence type="ECO:0000256" key="2">
    <source>
        <dbReference type="ARBA" id="ARBA00023125"/>
    </source>
</evidence>
<keyword evidence="2" id="KW-0238">DNA-binding</keyword>
<evidence type="ECO:0000313" key="6">
    <source>
        <dbReference type="Proteomes" id="UP000501727"/>
    </source>
</evidence>
<dbReference type="InterPro" id="IPR000792">
    <property type="entry name" value="Tscrpt_reg_LuxR_C"/>
</dbReference>
<evidence type="ECO:0000256" key="1">
    <source>
        <dbReference type="ARBA" id="ARBA00023015"/>
    </source>
</evidence>
<sequence length="56" mass="6456">MKSEVLRLILQGKDNQNIASTLTIAPSTVKVYVHRLLQKTECENRQALIQDFWRSA</sequence>
<reference evidence="6" key="1">
    <citation type="journal article" date="2020" name="Microbiol. Resour. Announc.">
        <title>Complete Genome Sequence of Adlercreutzia sp. Strain 8CFCBH1, a Potent Producer of Equol, Isolated from Healthy Japanese Feces.</title>
        <authorList>
            <person name="Ogata Y."/>
            <person name="Sakamoto M."/>
            <person name="Ohkuma M."/>
            <person name="Hattori M."/>
            <person name="Suda W."/>
        </authorList>
    </citation>
    <scope>NUCLEOTIDE SEQUENCE [LARGE SCALE GENOMIC DNA]</scope>
    <source>
        <strain evidence="6">8CFCBH1</strain>
    </source>
</reference>
<name>A0A6F8SNR9_9ACTN</name>
<dbReference type="InterPro" id="IPR036388">
    <property type="entry name" value="WH-like_DNA-bd_sf"/>
</dbReference>
<dbReference type="GO" id="GO:0003677">
    <property type="term" value="F:DNA binding"/>
    <property type="evidence" value="ECO:0007669"/>
    <property type="project" value="UniProtKB-KW"/>
</dbReference>
<protein>
    <recommendedName>
        <fullName evidence="4">HTH luxR-type domain-containing protein</fullName>
    </recommendedName>
</protein>
<evidence type="ECO:0000259" key="4">
    <source>
        <dbReference type="PROSITE" id="PS50043"/>
    </source>
</evidence>
<organism evidence="5 6">
    <name type="scientific">Adlercreutzia hattorii</name>
    <dbReference type="NCBI Taxonomy" id="2707299"/>
    <lineage>
        <taxon>Bacteria</taxon>
        <taxon>Bacillati</taxon>
        <taxon>Actinomycetota</taxon>
        <taxon>Coriobacteriia</taxon>
        <taxon>Eggerthellales</taxon>
        <taxon>Eggerthellaceae</taxon>
        <taxon>Adlercreutzia</taxon>
    </lineage>
</organism>